<dbReference type="Proteomes" id="UP000019487">
    <property type="component" value="Unassembled WGS sequence"/>
</dbReference>
<dbReference type="EMBL" id="AYSA01000395">
    <property type="protein sequence ID" value="ESZ92321.1"/>
    <property type="molecule type" value="Genomic_DNA"/>
</dbReference>
<feature type="region of interest" description="Disordered" evidence="1">
    <location>
        <begin position="21"/>
        <end position="51"/>
    </location>
</feature>
<comment type="caution">
    <text evidence="2">The sequence shown here is derived from an EMBL/GenBank/DDBJ whole genome shotgun (WGS) entry which is preliminary data.</text>
</comment>
<evidence type="ECO:0000256" key="1">
    <source>
        <dbReference type="SAM" id="MobiDB-lite"/>
    </source>
</evidence>
<keyword evidence="3" id="KW-1185">Reference proteome</keyword>
<dbReference type="AlphaFoldDB" id="W9C916"/>
<accession>W9C916</accession>
<organism evidence="2 3">
    <name type="scientific">Sclerotinia borealis (strain F-4128)</name>
    <dbReference type="NCBI Taxonomy" id="1432307"/>
    <lineage>
        <taxon>Eukaryota</taxon>
        <taxon>Fungi</taxon>
        <taxon>Dikarya</taxon>
        <taxon>Ascomycota</taxon>
        <taxon>Pezizomycotina</taxon>
        <taxon>Leotiomycetes</taxon>
        <taxon>Helotiales</taxon>
        <taxon>Sclerotiniaceae</taxon>
        <taxon>Sclerotinia</taxon>
    </lineage>
</organism>
<dbReference type="HOGENOM" id="CLU_1595509_0_0_1"/>
<name>W9C916_SCLBF</name>
<feature type="compositionally biased region" description="Polar residues" evidence="1">
    <location>
        <begin position="24"/>
        <end position="39"/>
    </location>
</feature>
<proteinExistence type="predicted"/>
<evidence type="ECO:0000313" key="3">
    <source>
        <dbReference type="Proteomes" id="UP000019487"/>
    </source>
</evidence>
<protein>
    <submittedName>
        <fullName evidence="2">Uncharacterized protein</fullName>
    </submittedName>
</protein>
<gene>
    <name evidence="2" type="ORF">SBOR_7312</name>
</gene>
<sequence length="167" mass="17866">MDIERCTQLLRAAPEVKSSFDIGKSSQATETSDTHSANGGSNGRAVGTSGGMVQTPQLALNASSQPQALRSSALEPGFDRSSNSHNFTNFDASTIPMSPSESELFHAWTSILISRIYTLLADIDYLYCEQASGTTAPPLQSLIDLSGGGLQRARVFIGLLFSIGWYE</sequence>
<reference evidence="2 3" key="1">
    <citation type="journal article" date="2014" name="Genome Announc.">
        <title>Draft genome sequence of Sclerotinia borealis, a psychrophilic plant pathogenic fungus.</title>
        <authorList>
            <person name="Mardanov A.V."/>
            <person name="Beletsky A.V."/>
            <person name="Kadnikov V.V."/>
            <person name="Ignatov A.N."/>
            <person name="Ravin N.V."/>
        </authorList>
    </citation>
    <scope>NUCLEOTIDE SEQUENCE [LARGE SCALE GENOMIC DNA]</scope>
    <source>
        <strain evidence="3">F-4157</strain>
    </source>
</reference>
<evidence type="ECO:0000313" key="2">
    <source>
        <dbReference type="EMBL" id="ESZ92321.1"/>
    </source>
</evidence>